<dbReference type="AlphaFoldDB" id="A0A2M9BVV0"/>
<dbReference type="PANTHER" id="PTHR43201:SF5">
    <property type="entry name" value="MEDIUM-CHAIN ACYL-COA LIGASE ACSF2, MITOCHONDRIAL"/>
    <property type="match status" value="1"/>
</dbReference>
<gene>
    <name evidence="6" type="ORF">CLV54_1864</name>
</gene>
<comment type="caution">
    <text evidence="6">The sequence shown here is derived from an EMBL/GenBank/DDBJ whole genome shotgun (WGS) entry which is preliminary data.</text>
</comment>
<feature type="region of interest" description="Disordered" evidence="3">
    <location>
        <begin position="1"/>
        <end position="32"/>
    </location>
</feature>
<feature type="domain" description="AMP-binding enzyme C-terminal" evidence="5">
    <location>
        <begin position="480"/>
        <end position="561"/>
    </location>
</feature>
<dbReference type="Gene3D" id="3.30.300.30">
    <property type="match status" value="1"/>
</dbReference>
<evidence type="ECO:0000256" key="2">
    <source>
        <dbReference type="ARBA" id="ARBA00022598"/>
    </source>
</evidence>
<dbReference type="Pfam" id="PF00501">
    <property type="entry name" value="AMP-binding"/>
    <property type="match status" value="1"/>
</dbReference>
<dbReference type="OrthoDB" id="9803968at2"/>
<evidence type="ECO:0000256" key="1">
    <source>
        <dbReference type="ARBA" id="ARBA00006432"/>
    </source>
</evidence>
<keyword evidence="7" id="KW-1185">Reference proteome</keyword>
<dbReference type="SUPFAM" id="SSF56801">
    <property type="entry name" value="Acetyl-CoA synthetase-like"/>
    <property type="match status" value="1"/>
</dbReference>
<dbReference type="PANTHER" id="PTHR43201">
    <property type="entry name" value="ACYL-COA SYNTHETASE"/>
    <property type="match status" value="1"/>
</dbReference>
<feature type="domain" description="AMP-dependent synthetase/ligase" evidence="4">
    <location>
        <begin position="54"/>
        <end position="422"/>
    </location>
</feature>
<dbReference type="EMBL" id="PGFB01000003">
    <property type="protein sequence ID" value="PJJ62071.1"/>
    <property type="molecule type" value="Genomic_DNA"/>
</dbReference>
<keyword evidence="2 6" id="KW-0436">Ligase</keyword>
<proteinExistence type="inferred from homology"/>
<dbReference type="InterPro" id="IPR025110">
    <property type="entry name" value="AMP-bd_C"/>
</dbReference>
<sequence length="583" mass="62671">MSNATIETTSDGTRGTAPTTATTPAPASAPNSDYDPSLLKSIFEQHFTYAAGVERNTHRFAGKRALTDSDTGRSWTYAEFGAVAGQLVGGLAAHGVGVGDVVCYQLMNRPEFAFLYVATQGLRAVGSPMNFRLAPGETAYILDDSRPAVFVYEAADAANVATALELAEFRPPVLVAVGESDGELVEGSLRFDDLLDADAPSFRAPEGASVWDETTRLYTSGTTGRPKAVPLTSLNEVLTAHDVIMHMPLSSADRTMNMSPWFHRGGTYCAGPNTVLYVGAEAVTLPRFDAGRVLDLVEEHGITFVIGAPTNLERLADAQESQPRDLATLTGIVTMGAPFERQAALRYQKVLTPNISNGYGTTEAFWNTFLPGDELTTFAGAAGRACIDDDVVVVAVRGTGLGDPGDQVAKDGSEIGEVAVRSVKSGYSYRHNPEEEAKKFRDGWFFAGDLATWNDQEVITVIGRKDDMVISGGENVHPVQVEEVLSGHPGVADSIVVGKPDAEWGQLVVAYVVRRAGELADAAAAATELDRYCRDSTALADYKRPRLYTFVEELPYTATGKKQHFKLQDQSQADFEAGVFFRP</sequence>
<dbReference type="InterPro" id="IPR000873">
    <property type="entry name" value="AMP-dep_synth/lig_dom"/>
</dbReference>
<organism evidence="6 7">
    <name type="scientific">Compostimonas suwonensis</name>
    <dbReference type="NCBI Taxonomy" id="1048394"/>
    <lineage>
        <taxon>Bacteria</taxon>
        <taxon>Bacillati</taxon>
        <taxon>Actinomycetota</taxon>
        <taxon>Actinomycetes</taxon>
        <taxon>Micrococcales</taxon>
        <taxon>Microbacteriaceae</taxon>
        <taxon>Compostimonas</taxon>
    </lineage>
</organism>
<evidence type="ECO:0000313" key="7">
    <source>
        <dbReference type="Proteomes" id="UP000230161"/>
    </source>
</evidence>
<feature type="compositionally biased region" description="Polar residues" evidence="3">
    <location>
        <begin position="1"/>
        <end position="13"/>
    </location>
</feature>
<evidence type="ECO:0000256" key="3">
    <source>
        <dbReference type="SAM" id="MobiDB-lite"/>
    </source>
</evidence>
<evidence type="ECO:0000259" key="5">
    <source>
        <dbReference type="Pfam" id="PF13193"/>
    </source>
</evidence>
<dbReference type="Proteomes" id="UP000230161">
    <property type="component" value="Unassembled WGS sequence"/>
</dbReference>
<dbReference type="Gene3D" id="3.40.50.12780">
    <property type="entry name" value="N-terminal domain of ligase-like"/>
    <property type="match status" value="1"/>
</dbReference>
<evidence type="ECO:0000313" key="6">
    <source>
        <dbReference type="EMBL" id="PJJ62071.1"/>
    </source>
</evidence>
<protein>
    <submittedName>
        <fullName evidence="6">Acyl-CoA synthetase (AMP-forming)/AMP-acid ligase II</fullName>
    </submittedName>
</protein>
<dbReference type="RefSeq" id="WP_100344672.1">
    <property type="nucleotide sequence ID" value="NZ_PGFB01000003.1"/>
</dbReference>
<evidence type="ECO:0000259" key="4">
    <source>
        <dbReference type="Pfam" id="PF00501"/>
    </source>
</evidence>
<dbReference type="Pfam" id="PF13193">
    <property type="entry name" value="AMP-binding_C"/>
    <property type="match status" value="1"/>
</dbReference>
<dbReference type="InterPro" id="IPR042099">
    <property type="entry name" value="ANL_N_sf"/>
</dbReference>
<accession>A0A2M9BVV0</accession>
<dbReference type="GO" id="GO:0031956">
    <property type="term" value="F:medium-chain fatty acid-CoA ligase activity"/>
    <property type="evidence" value="ECO:0007669"/>
    <property type="project" value="TreeGrafter"/>
</dbReference>
<name>A0A2M9BVV0_9MICO</name>
<dbReference type="InterPro" id="IPR045851">
    <property type="entry name" value="AMP-bd_C_sf"/>
</dbReference>
<feature type="compositionally biased region" description="Low complexity" evidence="3">
    <location>
        <begin position="16"/>
        <end position="30"/>
    </location>
</feature>
<reference evidence="6 7" key="1">
    <citation type="submission" date="2017-11" db="EMBL/GenBank/DDBJ databases">
        <title>Genomic Encyclopedia of Archaeal and Bacterial Type Strains, Phase II (KMG-II): From Individual Species to Whole Genera.</title>
        <authorList>
            <person name="Goeker M."/>
        </authorList>
    </citation>
    <scope>NUCLEOTIDE SEQUENCE [LARGE SCALE GENOMIC DNA]</scope>
    <source>
        <strain evidence="6 7">DSM 25625</strain>
    </source>
</reference>
<dbReference type="GO" id="GO:0006631">
    <property type="term" value="P:fatty acid metabolic process"/>
    <property type="evidence" value="ECO:0007669"/>
    <property type="project" value="TreeGrafter"/>
</dbReference>
<comment type="similarity">
    <text evidence="1">Belongs to the ATP-dependent AMP-binding enzyme family.</text>
</comment>